<sequence length="78" mass="8997">MVDGNTQHYLSYENIHSARGSNYPYPGFSLDDRRHRIIGSASYRKEYAKNMASTVSLFYEAQNNGSLHMYTRRTSTVI</sequence>
<proteinExistence type="predicted"/>
<comment type="caution">
    <text evidence="1">The sequence shown here is derived from an EMBL/GenBank/DDBJ whole genome shotgun (WGS) entry which is preliminary data.</text>
</comment>
<keyword evidence="2" id="KW-1185">Reference proteome</keyword>
<evidence type="ECO:0000313" key="1">
    <source>
        <dbReference type="EMBL" id="MFC4873251.1"/>
    </source>
</evidence>
<gene>
    <name evidence="1" type="ORF">ACFPFU_16240</name>
</gene>
<protein>
    <submittedName>
        <fullName evidence="1">Uncharacterized protein</fullName>
    </submittedName>
</protein>
<dbReference type="Proteomes" id="UP001595818">
    <property type="component" value="Unassembled WGS sequence"/>
</dbReference>
<name>A0ABV9T439_9BACT</name>
<organism evidence="1 2">
    <name type="scientific">Negadavirga shengliensis</name>
    <dbReference type="NCBI Taxonomy" id="1389218"/>
    <lineage>
        <taxon>Bacteria</taxon>
        <taxon>Pseudomonadati</taxon>
        <taxon>Bacteroidota</taxon>
        <taxon>Cytophagia</taxon>
        <taxon>Cytophagales</taxon>
        <taxon>Cyclobacteriaceae</taxon>
        <taxon>Negadavirga</taxon>
    </lineage>
</organism>
<dbReference type="EMBL" id="JBHSJJ010000009">
    <property type="protein sequence ID" value="MFC4873251.1"/>
    <property type="molecule type" value="Genomic_DNA"/>
</dbReference>
<accession>A0ABV9T439</accession>
<reference evidence="2" key="1">
    <citation type="journal article" date="2019" name="Int. J. Syst. Evol. Microbiol.">
        <title>The Global Catalogue of Microorganisms (GCM) 10K type strain sequencing project: providing services to taxonomists for standard genome sequencing and annotation.</title>
        <authorList>
            <consortium name="The Broad Institute Genomics Platform"/>
            <consortium name="The Broad Institute Genome Sequencing Center for Infectious Disease"/>
            <person name="Wu L."/>
            <person name="Ma J."/>
        </authorList>
    </citation>
    <scope>NUCLEOTIDE SEQUENCE [LARGE SCALE GENOMIC DNA]</scope>
    <source>
        <strain evidence="2">CGMCC 4.7466</strain>
    </source>
</reference>
<dbReference type="RefSeq" id="WP_377065920.1">
    <property type="nucleotide sequence ID" value="NZ_JBHSJJ010000009.1"/>
</dbReference>
<evidence type="ECO:0000313" key="2">
    <source>
        <dbReference type="Proteomes" id="UP001595818"/>
    </source>
</evidence>